<evidence type="ECO:0000256" key="4">
    <source>
        <dbReference type="ARBA" id="ARBA00022989"/>
    </source>
</evidence>
<evidence type="ECO:0000256" key="5">
    <source>
        <dbReference type="ARBA" id="ARBA00023136"/>
    </source>
</evidence>
<dbReference type="Pfam" id="PF03899">
    <property type="entry name" value="ATP-synt_I"/>
    <property type="match status" value="1"/>
</dbReference>
<dbReference type="EMBL" id="FUWV01000007">
    <property type="protein sequence ID" value="SJZ67232.1"/>
    <property type="molecule type" value="Genomic_DNA"/>
</dbReference>
<feature type="transmembrane region" description="Helical" evidence="6">
    <location>
        <begin position="103"/>
        <end position="122"/>
    </location>
</feature>
<dbReference type="GO" id="GO:0005886">
    <property type="term" value="C:plasma membrane"/>
    <property type="evidence" value="ECO:0007669"/>
    <property type="project" value="UniProtKB-SubCell"/>
</dbReference>
<protein>
    <submittedName>
        <fullName evidence="7">ATP synthase I chain</fullName>
    </submittedName>
</protein>
<evidence type="ECO:0000256" key="1">
    <source>
        <dbReference type="ARBA" id="ARBA00004651"/>
    </source>
</evidence>
<sequence length="124" mass="13993">MKSNKDNSIKEILKRVGIGFILVIVLCLFTSDPMTIILGVAFGLTLSLLNFRLLYLTLNKAIQMSPKKAQVYTTSRYFIRYILVGLCIYISLKAPYINVVGTIIGLLLLKMVIYLSNFFNSLGY</sequence>
<keyword evidence="3 6" id="KW-0812">Transmembrane</keyword>
<evidence type="ECO:0000256" key="3">
    <source>
        <dbReference type="ARBA" id="ARBA00022692"/>
    </source>
</evidence>
<dbReference type="RefSeq" id="WP_087678793.1">
    <property type="nucleotide sequence ID" value="NZ_FUWV01000007.1"/>
</dbReference>
<feature type="transmembrane region" description="Helical" evidence="6">
    <location>
        <begin position="12"/>
        <end position="31"/>
    </location>
</feature>
<keyword evidence="4 6" id="KW-1133">Transmembrane helix</keyword>
<keyword evidence="5 6" id="KW-0472">Membrane</keyword>
<evidence type="ECO:0000256" key="2">
    <source>
        <dbReference type="ARBA" id="ARBA00022475"/>
    </source>
</evidence>
<dbReference type="OrthoDB" id="1711023at2"/>
<gene>
    <name evidence="7" type="ORF">SAMN02745973_01364</name>
</gene>
<keyword evidence="8" id="KW-1185">Reference proteome</keyword>
<proteinExistence type="predicted"/>
<accession>A0A1T4MJS6</accession>
<reference evidence="7 8" key="1">
    <citation type="submission" date="2017-02" db="EMBL/GenBank/DDBJ databases">
        <authorList>
            <person name="Peterson S.W."/>
        </authorList>
    </citation>
    <scope>NUCLEOTIDE SEQUENCE [LARGE SCALE GENOMIC DNA]</scope>
    <source>
        <strain evidence="7 8">DSM 15102</strain>
    </source>
</reference>
<dbReference type="InterPro" id="IPR005598">
    <property type="entry name" value="ATP_synth_I"/>
</dbReference>
<evidence type="ECO:0000313" key="7">
    <source>
        <dbReference type="EMBL" id="SJZ67232.1"/>
    </source>
</evidence>
<feature type="transmembrane region" description="Helical" evidence="6">
    <location>
        <begin position="78"/>
        <end position="97"/>
    </location>
</feature>
<comment type="subcellular location">
    <subcellularLocation>
        <location evidence="1">Cell membrane</location>
        <topology evidence="1">Multi-pass membrane protein</topology>
    </subcellularLocation>
</comment>
<evidence type="ECO:0000256" key="6">
    <source>
        <dbReference type="SAM" id="Phobius"/>
    </source>
</evidence>
<feature type="transmembrane region" description="Helical" evidence="6">
    <location>
        <begin position="37"/>
        <end position="58"/>
    </location>
</feature>
<keyword evidence="2" id="KW-1003">Cell membrane</keyword>
<dbReference type="Proteomes" id="UP000196365">
    <property type="component" value="Unassembled WGS sequence"/>
</dbReference>
<name>A0A1T4MJS6_9FIRM</name>
<organism evidence="7 8">
    <name type="scientific">Garciella nitratireducens DSM 15102</name>
    <dbReference type="NCBI Taxonomy" id="1121911"/>
    <lineage>
        <taxon>Bacteria</taxon>
        <taxon>Bacillati</taxon>
        <taxon>Bacillota</taxon>
        <taxon>Clostridia</taxon>
        <taxon>Eubacteriales</taxon>
        <taxon>Eubacteriaceae</taxon>
        <taxon>Garciella</taxon>
    </lineage>
</organism>
<evidence type="ECO:0000313" key="8">
    <source>
        <dbReference type="Proteomes" id="UP000196365"/>
    </source>
</evidence>
<dbReference type="AlphaFoldDB" id="A0A1T4MJS6"/>